<sequence>MNRTVALVVLGLITLDFAALTVYSMMEYGYVGLFEYQFASSAGWQVLADLVIVCTLAMAWMIADARRSGRTVWPYLLLTVFGGSFGPLLYLLVGLMSSRPAARPVLA</sequence>
<proteinExistence type="predicted"/>
<keyword evidence="1" id="KW-0472">Membrane</keyword>
<feature type="transmembrane region" description="Helical" evidence="1">
    <location>
        <begin position="42"/>
        <end position="63"/>
    </location>
</feature>
<accession>A0A318EAK8</accession>
<evidence type="ECO:0000256" key="1">
    <source>
        <dbReference type="SAM" id="Phobius"/>
    </source>
</evidence>
<comment type="caution">
    <text evidence="2">The sequence shown here is derived from an EMBL/GenBank/DDBJ whole genome shotgun (WGS) entry which is preliminary data.</text>
</comment>
<dbReference type="EMBL" id="QICN01000007">
    <property type="protein sequence ID" value="PXV66544.1"/>
    <property type="molecule type" value="Genomic_DNA"/>
</dbReference>
<evidence type="ECO:0000313" key="2">
    <source>
        <dbReference type="EMBL" id="PXV66544.1"/>
    </source>
</evidence>
<keyword evidence="1" id="KW-0812">Transmembrane</keyword>
<feature type="transmembrane region" description="Helical" evidence="1">
    <location>
        <begin position="75"/>
        <end position="96"/>
    </location>
</feature>
<organism evidence="2 3">
    <name type="scientific">Sinimarinibacterium flocculans</name>
    <dbReference type="NCBI Taxonomy" id="985250"/>
    <lineage>
        <taxon>Bacteria</taxon>
        <taxon>Pseudomonadati</taxon>
        <taxon>Pseudomonadota</taxon>
        <taxon>Gammaproteobacteria</taxon>
        <taxon>Nevskiales</taxon>
        <taxon>Nevskiaceae</taxon>
        <taxon>Sinimarinibacterium</taxon>
    </lineage>
</organism>
<dbReference type="AlphaFoldDB" id="A0A318EAK8"/>
<dbReference type="InterPro" id="IPR021362">
    <property type="entry name" value="DUF2834"/>
</dbReference>
<dbReference type="Pfam" id="PF11196">
    <property type="entry name" value="DUF2834"/>
    <property type="match status" value="1"/>
</dbReference>
<dbReference type="OrthoDB" id="572911at2"/>
<dbReference type="RefSeq" id="WP_110265799.1">
    <property type="nucleotide sequence ID" value="NZ_CAWNXA010000007.1"/>
</dbReference>
<name>A0A318EAK8_9GAMM</name>
<evidence type="ECO:0000313" key="3">
    <source>
        <dbReference type="Proteomes" id="UP000248330"/>
    </source>
</evidence>
<gene>
    <name evidence="2" type="ORF">C8D93_107109</name>
</gene>
<keyword evidence="1" id="KW-1133">Transmembrane helix</keyword>
<dbReference type="Proteomes" id="UP000248330">
    <property type="component" value="Unassembled WGS sequence"/>
</dbReference>
<reference evidence="2 3" key="1">
    <citation type="submission" date="2018-04" db="EMBL/GenBank/DDBJ databases">
        <title>Genomic Encyclopedia of Type Strains, Phase IV (KMG-IV): sequencing the most valuable type-strain genomes for metagenomic binning, comparative biology and taxonomic classification.</title>
        <authorList>
            <person name="Goeker M."/>
        </authorList>
    </citation>
    <scope>NUCLEOTIDE SEQUENCE [LARGE SCALE GENOMIC DNA]</scope>
    <source>
        <strain evidence="2 3">DSM 104150</strain>
    </source>
</reference>
<protein>
    <submittedName>
        <fullName evidence="2">Uncharacterized protein DUF2834</fullName>
    </submittedName>
</protein>
<keyword evidence="3" id="KW-1185">Reference proteome</keyword>